<feature type="compositionally biased region" description="Polar residues" evidence="6">
    <location>
        <begin position="736"/>
        <end position="747"/>
    </location>
</feature>
<dbReference type="GO" id="GO:0008270">
    <property type="term" value="F:zinc ion binding"/>
    <property type="evidence" value="ECO:0007669"/>
    <property type="project" value="UniProtKB-KW"/>
</dbReference>
<dbReference type="SMART" id="SM00184">
    <property type="entry name" value="RING"/>
    <property type="match status" value="1"/>
</dbReference>
<feature type="compositionally biased region" description="Low complexity" evidence="6">
    <location>
        <begin position="879"/>
        <end position="888"/>
    </location>
</feature>
<dbReference type="STRING" id="930992.A0A0C9ZUY9"/>
<dbReference type="InParanoid" id="A0A0C9ZUY9"/>
<dbReference type="EMBL" id="KN835261">
    <property type="protein sequence ID" value="KIK41680.1"/>
    <property type="molecule type" value="Genomic_DNA"/>
</dbReference>
<evidence type="ECO:0000313" key="10">
    <source>
        <dbReference type="Proteomes" id="UP000054485"/>
    </source>
</evidence>
<dbReference type="PANTHER" id="PTHR24379:SF121">
    <property type="entry name" value="C2H2-TYPE DOMAIN-CONTAINING PROTEIN"/>
    <property type="match status" value="1"/>
</dbReference>
<feature type="compositionally biased region" description="Polar residues" evidence="6">
    <location>
        <begin position="667"/>
        <end position="684"/>
    </location>
</feature>
<evidence type="ECO:0000256" key="4">
    <source>
        <dbReference type="ARBA" id="ARBA00022833"/>
    </source>
</evidence>
<name>A0A0C9ZUY9_9AGAM</name>
<feature type="region of interest" description="Disordered" evidence="6">
    <location>
        <begin position="874"/>
        <end position="905"/>
    </location>
</feature>
<dbReference type="OrthoDB" id="6105938at2759"/>
<dbReference type="PROSITE" id="PS50089">
    <property type="entry name" value="ZF_RING_2"/>
    <property type="match status" value="1"/>
</dbReference>
<dbReference type="PROSITE" id="PS50157">
    <property type="entry name" value="ZINC_FINGER_C2H2_2"/>
    <property type="match status" value="6"/>
</dbReference>
<dbReference type="Gene3D" id="3.30.40.10">
    <property type="entry name" value="Zinc/RING finger domain, C3HC4 (zinc finger)"/>
    <property type="match status" value="1"/>
</dbReference>
<keyword evidence="10" id="KW-1185">Reference proteome</keyword>
<evidence type="ECO:0000256" key="6">
    <source>
        <dbReference type="SAM" id="MobiDB-lite"/>
    </source>
</evidence>
<reference evidence="10" key="2">
    <citation type="submission" date="2015-01" db="EMBL/GenBank/DDBJ databases">
        <title>Evolutionary Origins and Diversification of the Mycorrhizal Mutualists.</title>
        <authorList>
            <consortium name="DOE Joint Genome Institute"/>
            <consortium name="Mycorrhizal Genomics Consortium"/>
            <person name="Kohler A."/>
            <person name="Kuo A."/>
            <person name="Nagy L.G."/>
            <person name="Floudas D."/>
            <person name="Copeland A."/>
            <person name="Barry K.W."/>
            <person name="Cichocki N."/>
            <person name="Veneault-Fourrey C."/>
            <person name="LaButti K."/>
            <person name="Lindquist E.A."/>
            <person name="Lipzen A."/>
            <person name="Lundell T."/>
            <person name="Morin E."/>
            <person name="Murat C."/>
            <person name="Riley R."/>
            <person name="Ohm R."/>
            <person name="Sun H."/>
            <person name="Tunlid A."/>
            <person name="Henrissat B."/>
            <person name="Grigoriev I.V."/>
            <person name="Hibbett D.S."/>
            <person name="Martin F."/>
        </authorList>
    </citation>
    <scope>NUCLEOTIDE SEQUENCE [LARGE SCALE GENOMIC DNA]</scope>
    <source>
        <strain evidence="10">UH-Slu-Lm8-n1</strain>
    </source>
</reference>
<feature type="domain" description="C2H2-type" evidence="8">
    <location>
        <begin position="56"/>
        <end position="85"/>
    </location>
</feature>
<dbReference type="Pfam" id="PF12874">
    <property type="entry name" value="zf-met"/>
    <property type="match status" value="1"/>
</dbReference>
<dbReference type="SMART" id="SM00355">
    <property type="entry name" value="ZnF_C2H2"/>
    <property type="match status" value="18"/>
</dbReference>
<evidence type="ECO:0000256" key="5">
    <source>
        <dbReference type="PROSITE-ProRule" id="PRU00042"/>
    </source>
</evidence>
<reference evidence="9 10" key="1">
    <citation type="submission" date="2014-04" db="EMBL/GenBank/DDBJ databases">
        <authorList>
            <consortium name="DOE Joint Genome Institute"/>
            <person name="Kuo A."/>
            <person name="Ruytinx J."/>
            <person name="Rineau F."/>
            <person name="Colpaert J."/>
            <person name="Kohler A."/>
            <person name="Nagy L.G."/>
            <person name="Floudas D."/>
            <person name="Copeland A."/>
            <person name="Barry K.W."/>
            <person name="Cichocki N."/>
            <person name="Veneault-Fourrey C."/>
            <person name="LaButti K."/>
            <person name="Lindquist E.A."/>
            <person name="Lipzen A."/>
            <person name="Lundell T."/>
            <person name="Morin E."/>
            <person name="Murat C."/>
            <person name="Sun H."/>
            <person name="Tunlid A."/>
            <person name="Henrissat B."/>
            <person name="Grigoriev I.V."/>
            <person name="Hibbett D.S."/>
            <person name="Martin F."/>
            <person name="Nordberg H.P."/>
            <person name="Cantor M.N."/>
            <person name="Hua S.X."/>
        </authorList>
    </citation>
    <scope>NUCLEOTIDE SEQUENCE [LARGE SCALE GENOMIC DNA]</scope>
    <source>
        <strain evidence="9 10">UH-Slu-Lm8-n1</strain>
    </source>
</reference>
<dbReference type="InterPro" id="IPR018957">
    <property type="entry name" value="Znf_C3HC4_RING-type"/>
</dbReference>
<organism evidence="9 10">
    <name type="scientific">Suillus luteus UH-Slu-Lm8-n1</name>
    <dbReference type="NCBI Taxonomy" id="930992"/>
    <lineage>
        <taxon>Eukaryota</taxon>
        <taxon>Fungi</taxon>
        <taxon>Dikarya</taxon>
        <taxon>Basidiomycota</taxon>
        <taxon>Agaricomycotina</taxon>
        <taxon>Agaricomycetes</taxon>
        <taxon>Agaricomycetidae</taxon>
        <taxon>Boletales</taxon>
        <taxon>Suillineae</taxon>
        <taxon>Suillaceae</taxon>
        <taxon>Suillus</taxon>
    </lineage>
</organism>
<evidence type="ECO:0000256" key="1">
    <source>
        <dbReference type="ARBA" id="ARBA00022723"/>
    </source>
</evidence>
<feature type="domain" description="C2H2-type" evidence="8">
    <location>
        <begin position="316"/>
        <end position="340"/>
    </location>
</feature>
<feature type="region of interest" description="Disordered" evidence="6">
    <location>
        <begin position="655"/>
        <end position="769"/>
    </location>
</feature>
<feature type="domain" description="C2H2-type" evidence="8">
    <location>
        <begin position="161"/>
        <end position="184"/>
    </location>
</feature>
<protein>
    <recommendedName>
        <fullName evidence="11">RING-type E3 ubiquitin transferase</fullName>
    </recommendedName>
</protein>
<dbReference type="SUPFAM" id="SSF57850">
    <property type="entry name" value="RING/U-box"/>
    <property type="match status" value="1"/>
</dbReference>
<dbReference type="SUPFAM" id="SSF57667">
    <property type="entry name" value="beta-beta-alpha zinc fingers"/>
    <property type="match status" value="1"/>
</dbReference>
<feature type="domain" description="C2H2-type" evidence="8">
    <location>
        <begin position="196"/>
        <end position="219"/>
    </location>
</feature>
<dbReference type="InterPro" id="IPR036236">
    <property type="entry name" value="Znf_C2H2_sf"/>
</dbReference>
<evidence type="ECO:0000256" key="3">
    <source>
        <dbReference type="ARBA" id="ARBA00022771"/>
    </source>
</evidence>
<dbReference type="InterPro" id="IPR001841">
    <property type="entry name" value="Znf_RING"/>
</dbReference>
<dbReference type="InterPro" id="IPR013087">
    <property type="entry name" value="Znf_C2H2_type"/>
</dbReference>
<keyword evidence="2" id="KW-0677">Repeat</keyword>
<dbReference type="Proteomes" id="UP000054485">
    <property type="component" value="Unassembled WGS sequence"/>
</dbReference>
<feature type="compositionally biased region" description="Basic and acidic residues" evidence="6">
    <location>
        <begin position="655"/>
        <end position="665"/>
    </location>
</feature>
<keyword evidence="4" id="KW-0862">Zinc</keyword>
<dbReference type="PROSITE" id="PS00028">
    <property type="entry name" value="ZINC_FINGER_C2H2_1"/>
    <property type="match status" value="9"/>
</dbReference>
<dbReference type="AlphaFoldDB" id="A0A0C9ZUY9"/>
<sequence length="1003" mass="109461">MPFCPLCPPDTQEILTGLEAHIKTKHATPGLSCKLCHQDFKNNAALIQHLASKKHHKCKSGCSQTFMTTSELSAHIRLDHNAGSQVPPAAASTSRVETTIPVTFPCGSCGMKFVSSEALQNHIRVDHAHKHQCPSCYQGFSSSGALDEHRSISHPQASVCFPCSMCKQTFPSVGDLTHHIGAAHPLAVEAPVKKVYPCLSCNRTFSKMSKLTAHTDTAHPSGPVCAICRLKCPSQHVLDDHVAAVHTTRALYNCGVCNVALTSEEGLHYHYLQSPKDAHPKCVECNLGFENDAVYATHRKTSHPEPPRPISPPASYRCTFCDKVFKLQLALDDHTAAKHSYTCGMCDFTCPAEEILQEHIGSAHSCPVCHEGVFANVDLLNEHLADHTAPYRCEVCQTRYAEEEGLRQHYKDSPDDTHPSCTRCDLGFRDAGEYHDHTETIHPQVSCQPCDGALFYPEELSTHYSTSRNHPVCDKCQVGFSDQAEFAMHGATEHPEAYCHLCQWQFECPESLQNHIRHFVAHPKCLDCELRFADADAYQHHLFVVHRPHSSEPAPQQDFGPDALDNGDGVVHSEKQFSNPFSPDRVDSTWGFAVNYDFPYAPSIPLPPSTSGYSSPLSQRVLTRSSVGSRSSSRTLSPPPICGIKVANLETGHILDHPESPDFEHSPVSNIPTVGTPLISSTDFRSPFSPRSDAPALFSPSQELNGAGHSDPESSVSARSPETSSPVIKLPENGASPVSSSGWSTLSGEDASRISAKSEDSPNHRPVGLGVPMLRLQVPVPNGTSQTVSISGTPSSISPESAGIDISANVTPDYLREARAYLAVTHPGQTPSTMNHVHSPAMTSPSITSIGLTAASRERRREVRFEDSIMSEPLWENQSSDSTDSSFDPPVLQGRRKYGVPKKSGASKLPRFAPLKTGRVAGRNGINHSMNGTRSQALSPYHCRICRRETCEDLTTTTCGHLFCNACITDAVIRDSRCPVCRNAVLLYCLFRIDTTVTCNDSE</sequence>
<dbReference type="InterPro" id="IPR013083">
    <property type="entry name" value="Znf_RING/FYVE/PHD"/>
</dbReference>
<dbReference type="HOGENOM" id="CLU_289697_0_0_1"/>
<accession>A0A0C9ZUY9</accession>
<proteinExistence type="predicted"/>
<feature type="domain" description="RING-type" evidence="7">
    <location>
        <begin position="943"/>
        <end position="982"/>
    </location>
</feature>
<dbReference type="PANTHER" id="PTHR24379">
    <property type="entry name" value="KRAB AND ZINC FINGER DOMAIN-CONTAINING"/>
    <property type="match status" value="1"/>
</dbReference>
<evidence type="ECO:0000259" key="8">
    <source>
        <dbReference type="PROSITE" id="PS50157"/>
    </source>
</evidence>
<evidence type="ECO:0000256" key="2">
    <source>
        <dbReference type="ARBA" id="ARBA00022737"/>
    </source>
</evidence>
<feature type="compositionally biased region" description="Polar residues" evidence="6">
    <location>
        <begin position="713"/>
        <end position="726"/>
    </location>
</feature>
<keyword evidence="1" id="KW-0479">Metal-binding</keyword>
<evidence type="ECO:0000259" key="7">
    <source>
        <dbReference type="PROSITE" id="PS50089"/>
    </source>
</evidence>
<dbReference type="Pfam" id="PF00096">
    <property type="entry name" value="zf-C2H2"/>
    <property type="match status" value="1"/>
</dbReference>
<gene>
    <name evidence="9" type="ORF">CY34DRAFT_805771</name>
</gene>
<dbReference type="Pfam" id="PF00097">
    <property type="entry name" value="zf-C3HC4"/>
    <property type="match status" value="1"/>
</dbReference>
<keyword evidence="3 5" id="KW-0863">Zinc-finger</keyword>
<dbReference type="Gene3D" id="3.30.160.60">
    <property type="entry name" value="Classic Zinc Finger"/>
    <property type="match status" value="5"/>
</dbReference>
<evidence type="ECO:0008006" key="11">
    <source>
        <dbReference type="Google" id="ProtNLM"/>
    </source>
</evidence>
<feature type="compositionally biased region" description="Basic and acidic residues" evidence="6">
    <location>
        <begin position="750"/>
        <end position="763"/>
    </location>
</feature>
<feature type="domain" description="C2H2-type" evidence="8">
    <location>
        <begin position="131"/>
        <end position="154"/>
    </location>
</feature>
<evidence type="ECO:0000313" key="9">
    <source>
        <dbReference type="EMBL" id="KIK41680.1"/>
    </source>
</evidence>
<dbReference type="PROSITE" id="PS00518">
    <property type="entry name" value="ZF_RING_1"/>
    <property type="match status" value="1"/>
</dbReference>
<dbReference type="InterPro" id="IPR017907">
    <property type="entry name" value="Znf_RING_CS"/>
</dbReference>
<feature type="domain" description="C2H2-type" evidence="8">
    <location>
        <begin position="104"/>
        <end position="134"/>
    </location>
</feature>